<evidence type="ECO:0000259" key="9">
    <source>
        <dbReference type="Pfam" id="PF10513"/>
    </source>
</evidence>
<gene>
    <name evidence="10" type="ORF">B0T17DRAFT_503176</name>
</gene>
<comment type="caution">
    <text evidence="10">The sequence shown here is derived from an EMBL/GenBank/DDBJ whole genome shotgun (WGS) entry which is preliminary data.</text>
</comment>
<proteinExistence type="inferred from homology"/>
<reference evidence="10" key="1">
    <citation type="submission" date="2023-06" db="EMBL/GenBank/DDBJ databases">
        <title>Genome-scale phylogeny and comparative genomics of the fungal order Sordariales.</title>
        <authorList>
            <consortium name="Lawrence Berkeley National Laboratory"/>
            <person name="Hensen N."/>
            <person name="Bonometti L."/>
            <person name="Westerberg I."/>
            <person name="Brannstrom I.O."/>
            <person name="Guillou S."/>
            <person name="Cros-Aarteil S."/>
            <person name="Calhoun S."/>
            <person name="Haridas S."/>
            <person name="Kuo A."/>
            <person name="Mondo S."/>
            <person name="Pangilinan J."/>
            <person name="Riley R."/>
            <person name="LaButti K."/>
            <person name="Andreopoulos B."/>
            <person name="Lipzen A."/>
            <person name="Chen C."/>
            <person name="Yanf M."/>
            <person name="Daum C."/>
            <person name="Ng V."/>
            <person name="Clum A."/>
            <person name="Steindorff A."/>
            <person name="Ohm R."/>
            <person name="Martin F."/>
            <person name="Silar P."/>
            <person name="Natvig D."/>
            <person name="Lalanne C."/>
            <person name="Gautier V."/>
            <person name="Ament-velasquez S.L."/>
            <person name="Kruys A."/>
            <person name="Hutchinson M.I."/>
            <person name="Powell A.J."/>
            <person name="Barry K."/>
            <person name="Miller A.N."/>
            <person name="Grigoriev I.V."/>
            <person name="Debuchy R."/>
            <person name="Gladieux P."/>
            <person name="Thoren M.H."/>
            <person name="Johannesson H."/>
        </authorList>
    </citation>
    <scope>NUCLEOTIDE SEQUENCE</scope>
    <source>
        <strain evidence="10">SMH3391-2</strain>
    </source>
</reference>
<evidence type="ECO:0000313" key="10">
    <source>
        <dbReference type="EMBL" id="KAK0635670.1"/>
    </source>
</evidence>
<dbReference type="Proteomes" id="UP001174934">
    <property type="component" value="Unassembled WGS sequence"/>
</dbReference>
<protein>
    <recommendedName>
        <fullName evidence="7">Enhancer of polycomb-like protein</fullName>
    </recommendedName>
</protein>
<dbReference type="GO" id="GO:0006357">
    <property type="term" value="P:regulation of transcription by RNA polymerase II"/>
    <property type="evidence" value="ECO:0007669"/>
    <property type="project" value="InterPro"/>
</dbReference>
<sequence length="555" mass="63814">MATRKVRYKKLSVKTPLPVLREDQIDPTEYESLTNEGQISTGVEQAEENEYHLQAVLQGAGVAADKEIPVPPPEQSTLNYDELYPQQFSKTSTYIRFSQTVEECIGCMYDMTEDDEAFLKSYNQKRTPPTQLSDDDFERVMEVFEETAFIKTPFASVDQTIVSYEEMFQGLHDLDTAKILPHAKQIYEYWKSRRQALSNRPLHPTLKFETHQDSDELDPYVCFRRREVRQTRKTRARDVQSADKLKRLRKELEEGRQLILAAHARELLKAEMLKTDRAIFEQRALLKEQKIRLGIRTDDEDLIHQKPQKRKAPEAPAVQRPPPPAQLRLPVRPDGRSAEADLAQLADRLAEKENELRADIAKKVQNHSEWNKSHVDLTRGPLSPVRGPRPDLSFRPAKTQYLMTPPASSSSVSLEGPTPMELDKPESEVPSLFKFRGVAQDEQSLINPPAYRRRIGRLNRLWIDRRGLTSPPRDSSEEQSDRWKYDQSSDEEEEMPQYEVDPFDTRALKFRASIPLPAWMTSRSQPPIRGALVIQPPPPQQQPIALPPTQAKPVP</sequence>
<feature type="compositionally biased region" description="Basic and acidic residues" evidence="8">
    <location>
        <begin position="474"/>
        <end position="487"/>
    </location>
</feature>
<keyword evidence="4 7" id="KW-0804">Transcription</keyword>
<dbReference type="Pfam" id="PF10513">
    <property type="entry name" value="EPL1"/>
    <property type="match status" value="1"/>
</dbReference>
<organism evidence="10 11">
    <name type="scientific">Bombardia bombarda</name>
    <dbReference type="NCBI Taxonomy" id="252184"/>
    <lineage>
        <taxon>Eukaryota</taxon>
        <taxon>Fungi</taxon>
        <taxon>Dikarya</taxon>
        <taxon>Ascomycota</taxon>
        <taxon>Pezizomycotina</taxon>
        <taxon>Sordariomycetes</taxon>
        <taxon>Sordariomycetidae</taxon>
        <taxon>Sordariales</taxon>
        <taxon>Lasiosphaeriaceae</taxon>
        <taxon>Bombardia</taxon>
    </lineage>
</organism>
<evidence type="ECO:0000313" key="11">
    <source>
        <dbReference type="Proteomes" id="UP001174934"/>
    </source>
</evidence>
<feature type="domain" description="Enhancer of polycomb-like N-terminal" evidence="9">
    <location>
        <begin position="7"/>
        <end position="146"/>
    </location>
</feature>
<dbReference type="EMBL" id="JAULSR010000001">
    <property type="protein sequence ID" value="KAK0635670.1"/>
    <property type="molecule type" value="Genomic_DNA"/>
</dbReference>
<accession>A0AA39XME9</accession>
<feature type="region of interest" description="Disordered" evidence="8">
    <location>
        <begin position="527"/>
        <end position="555"/>
    </location>
</feature>
<comment type="function">
    <text evidence="6">Component of the NuA4 histone acetyltransferase complex which is involved in transcriptional activation of selected genes principally by acetylation of nucleosomal histone H4 and H2A. The NuA4 complex is also involved in DNA repair. Involved in gene silencing by neighboring heterochromatin, blockage of the silencing spreading along the chromosome, and required for cell cycle progression through G2/M.</text>
</comment>
<keyword evidence="3 7" id="KW-0805">Transcription regulation</keyword>
<evidence type="ECO:0000256" key="8">
    <source>
        <dbReference type="SAM" id="MobiDB-lite"/>
    </source>
</evidence>
<feature type="region of interest" description="Disordered" evidence="8">
    <location>
        <begin position="298"/>
        <end position="336"/>
    </location>
</feature>
<feature type="region of interest" description="Disordered" evidence="8">
    <location>
        <begin position="466"/>
        <end position="504"/>
    </location>
</feature>
<feature type="region of interest" description="Disordered" evidence="8">
    <location>
        <begin position="371"/>
        <end position="425"/>
    </location>
</feature>
<dbReference type="GO" id="GO:0035267">
    <property type="term" value="C:NuA4 histone acetyltransferase complex"/>
    <property type="evidence" value="ECO:0007669"/>
    <property type="project" value="InterPro"/>
</dbReference>
<comment type="similarity">
    <text evidence="2 7">Belongs to the enhancer of polycomb family.</text>
</comment>
<dbReference type="InterPro" id="IPR019542">
    <property type="entry name" value="Enhancer_polycomb-like_N"/>
</dbReference>
<evidence type="ECO:0000256" key="2">
    <source>
        <dbReference type="ARBA" id="ARBA00008035"/>
    </source>
</evidence>
<evidence type="ECO:0000256" key="6">
    <source>
        <dbReference type="ARBA" id="ARBA00025513"/>
    </source>
</evidence>
<evidence type="ECO:0000256" key="7">
    <source>
        <dbReference type="RuleBase" id="RU361124"/>
    </source>
</evidence>
<name>A0AA39XME9_9PEZI</name>
<dbReference type="InterPro" id="IPR024943">
    <property type="entry name" value="Enhancer_polycomb"/>
</dbReference>
<evidence type="ECO:0000256" key="4">
    <source>
        <dbReference type="ARBA" id="ARBA00023163"/>
    </source>
</evidence>
<keyword evidence="11" id="KW-1185">Reference proteome</keyword>
<keyword evidence="5 7" id="KW-0539">Nucleus</keyword>
<evidence type="ECO:0000256" key="3">
    <source>
        <dbReference type="ARBA" id="ARBA00023015"/>
    </source>
</evidence>
<evidence type="ECO:0000256" key="1">
    <source>
        <dbReference type="ARBA" id="ARBA00004123"/>
    </source>
</evidence>
<dbReference type="PANTHER" id="PTHR14898">
    <property type="entry name" value="ENHANCER OF POLYCOMB"/>
    <property type="match status" value="1"/>
</dbReference>
<dbReference type="GO" id="GO:0005634">
    <property type="term" value="C:nucleus"/>
    <property type="evidence" value="ECO:0007669"/>
    <property type="project" value="UniProtKB-SubCell"/>
</dbReference>
<dbReference type="AlphaFoldDB" id="A0AA39XME9"/>
<evidence type="ECO:0000256" key="5">
    <source>
        <dbReference type="ARBA" id="ARBA00023242"/>
    </source>
</evidence>
<comment type="subcellular location">
    <subcellularLocation>
        <location evidence="1 7">Nucleus</location>
    </subcellularLocation>
</comment>